<dbReference type="SUPFAM" id="SSF50156">
    <property type="entry name" value="PDZ domain-like"/>
    <property type="match status" value="1"/>
</dbReference>
<dbReference type="PIRSF" id="PIRSF016493">
    <property type="entry name" value="Glycyl_aminpptds"/>
    <property type="match status" value="1"/>
</dbReference>
<dbReference type="InterPro" id="IPR001478">
    <property type="entry name" value="PDZ"/>
</dbReference>
<dbReference type="InterPro" id="IPR027268">
    <property type="entry name" value="Peptidase_M4/M1_CTD_sf"/>
</dbReference>
<keyword evidence="4" id="KW-1185">Reference proteome</keyword>
<dbReference type="PROSITE" id="PS50106">
    <property type="entry name" value="PDZ"/>
    <property type="match status" value="1"/>
</dbReference>
<comment type="caution">
    <text evidence="3">The sequence shown here is derived from an EMBL/GenBank/DDBJ whole genome shotgun (WGS) entry which is preliminary data.</text>
</comment>
<dbReference type="EMBL" id="REFV01000017">
    <property type="protein sequence ID" value="RMB56410.1"/>
    <property type="molecule type" value="Genomic_DNA"/>
</dbReference>
<feature type="domain" description="PDZ" evidence="2">
    <location>
        <begin position="471"/>
        <end position="552"/>
    </location>
</feature>
<dbReference type="SMART" id="SM00228">
    <property type="entry name" value="PDZ"/>
    <property type="match status" value="1"/>
</dbReference>
<dbReference type="InterPro" id="IPR007963">
    <property type="entry name" value="Peptidase_M61_catalytic"/>
</dbReference>
<dbReference type="InterPro" id="IPR040756">
    <property type="entry name" value="Peptidase_M61_N"/>
</dbReference>
<dbReference type="AlphaFoldDB" id="A0A3M0FUE5"/>
<dbReference type="Pfam" id="PF13180">
    <property type="entry name" value="PDZ_2"/>
    <property type="match status" value="1"/>
</dbReference>
<protein>
    <submittedName>
        <fullName evidence="3">M61 family peptidase</fullName>
    </submittedName>
</protein>
<organism evidence="3 4">
    <name type="scientific">Dokdonia sinensis</name>
    <dbReference type="NCBI Taxonomy" id="2479847"/>
    <lineage>
        <taxon>Bacteria</taxon>
        <taxon>Pseudomonadati</taxon>
        <taxon>Bacteroidota</taxon>
        <taxon>Flavobacteriia</taxon>
        <taxon>Flavobacteriales</taxon>
        <taxon>Flavobacteriaceae</taxon>
        <taxon>Dokdonia</taxon>
    </lineage>
</organism>
<dbReference type="Pfam" id="PF05299">
    <property type="entry name" value="Peptidase_M61"/>
    <property type="match status" value="1"/>
</dbReference>
<keyword evidence="1" id="KW-0732">Signal</keyword>
<dbReference type="SUPFAM" id="SSF55486">
    <property type="entry name" value="Metalloproteases ('zincins'), catalytic domain"/>
    <property type="match status" value="1"/>
</dbReference>
<proteinExistence type="predicted"/>
<evidence type="ECO:0000256" key="1">
    <source>
        <dbReference type="SAM" id="SignalP"/>
    </source>
</evidence>
<accession>A0A3M0FUE5</accession>
<dbReference type="InterPro" id="IPR024191">
    <property type="entry name" value="Peptidase_M61"/>
</dbReference>
<evidence type="ECO:0000259" key="2">
    <source>
        <dbReference type="PROSITE" id="PS50106"/>
    </source>
</evidence>
<evidence type="ECO:0000313" key="4">
    <source>
        <dbReference type="Proteomes" id="UP000281985"/>
    </source>
</evidence>
<dbReference type="Pfam" id="PF17899">
    <property type="entry name" value="Peptidase_M61_N"/>
    <property type="match status" value="1"/>
</dbReference>
<dbReference type="Gene3D" id="1.10.390.10">
    <property type="entry name" value="Neutral Protease Domain 2"/>
    <property type="match status" value="1"/>
</dbReference>
<gene>
    <name evidence="3" type="ORF">EAX61_14320</name>
</gene>
<dbReference type="RefSeq" id="WP_121918398.1">
    <property type="nucleotide sequence ID" value="NZ_REFV01000017.1"/>
</dbReference>
<dbReference type="Proteomes" id="UP000281985">
    <property type="component" value="Unassembled WGS sequence"/>
</dbReference>
<feature type="signal peptide" evidence="1">
    <location>
        <begin position="1"/>
        <end position="18"/>
    </location>
</feature>
<dbReference type="OrthoDB" id="9778516at2"/>
<feature type="chain" id="PRO_5018134095" evidence="1">
    <location>
        <begin position="19"/>
        <end position="590"/>
    </location>
</feature>
<name>A0A3M0FUE5_9FLAO</name>
<evidence type="ECO:0000313" key="3">
    <source>
        <dbReference type="EMBL" id="RMB56410.1"/>
    </source>
</evidence>
<dbReference type="Gene3D" id="2.60.40.3650">
    <property type="match status" value="1"/>
</dbReference>
<reference evidence="3 4" key="1">
    <citation type="submission" date="2018-10" db="EMBL/GenBank/DDBJ databases">
        <title>Dokdonia luteus sp. nov., isolated from sea water.</title>
        <authorList>
            <person name="Zhou L.Y."/>
            <person name="Du Z.J."/>
        </authorList>
    </citation>
    <scope>NUCLEOTIDE SEQUENCE [LARGE SCALE GENOMIC DNA]</scope>
    <source>
        <strain evidence="3 4">SH27</strain>
    </source>
</reference>
<dbReference type="Gene3D" id="2.30.42.10">
    <property type="match status" value="1"/>
</dbReference>
<dbReference type="InterPro" id="IPR036034">
    <property type="entry name" value="PDZ_sf"/>
</dbReference>
<sequence length="590" mass="66880">MRLLLFALLLTAVTYGQTNSYTISFENATHHEAHITASFPGIKTNTVTVRMPRTSPGRYAIHEFAKNVYDLKATNIKGEILKTSRPDPYSWEISGHDGTVNVTYTLFADRADGTYSQIDETHAHLNMPATFMFMENTEERPIEVTFKIREDLNWKVATQLKKLSDTTYYAPNLQYFMDSPTEISDYKLREYKVDEQNIRFVLHSPDTANDFDTYWKNVQGVVEQEKAVFGELPTFDYGEYTFLACYLPHVSGDGMEHRNSTILTDRETLADGGMQGNIGTVSHEFFHAWNVERIRPDDLEPFDFTAANMSGSLWFAEGFTSYYTNLILARAGIITPEDYVKGLNRTFNYVWNSPARAYFNPIEMSYQAPFVDAATSVDPVNRGNTFISYYSYGSVLGLALDLELRANELNLDDFFKRVWKKYGKTEVAYTIENLEGVLGEYAGAAFAKAYFSKYIYNSEMPDYEQLFKQVGLTITQDSKKPFTGMTTEKSSKGISIARTVNQGTPAYLAGLEKGDLILKVNDKNIEEAEDFNEVIAASKVGEILSIAYERFGETKTATMTLVSDPTYLIEMNTNVKSKVEKARDAWLGKQ</sequence>